<dbReference type="Pfam" id="PF02879">
    <property type="entry name" value="PGM_PMM_II"/>
    <property type="match status" value="1"/>
</dbReference>
<dbReference type="PROSITE" id="PS00710">
    <property type="entry name" value="PGM_PMM"/>
    <property type="match status" value="1"/>
</dbReference>
<dbReference type="PANTHER" id="PTHR45745">
    <property type="entry name" value="PHOSPHOMANNOMUTASE 45A"/>
    <property type="match status" value="1"/>
</dbReference>
<evidence type="ECO:0000256" key="6">
    <source>
        <dbReference type="ARBA" id="ARBA00023235"/>
    </source>
</evidence>
<dbReference type="GO" id="GO:0004614">
    <property type="term" value="F:phosphoglucomutase activity"/>
    <property type="evidence" value="ECO:0007669"/>
    <property type="project" value="UniProtKB-EC"/>
</dbReference>
<dbReference type="InterPro" id="IPR005843">
    <property type="entry name" value="A-D-PHexomutase_C"/>
</dbReference>
<dbReference type="InterPro" id="IPR016055">
    <property type="entry name" value="A-D-PHexomutase_a/b/a-I/II/III"/>
</dbReference>
<dbReference type="InterPro" id="IPR005852">
    <property type="entry name" value="PGM_a-D-Glc-sp"/>
</dbReference>
<keyword evidence="3" id="KW-0597">Phosphoprotein</keyword>
<dbReference type="SUPFAM" id="SSF55957">
    <property type="entry name" value="Phosphoglucomutase, C-terminal domain"/>
    <property type="match status" value="1"/>
</dbReference>
<evidence type="ECO:0000256" key="5">
    <source>
        <dbReference type="ARBA" id="ARBA00022842"/>
    </source>
</evidence>
<dbReference type="Pfam" id="PF00408">
    <property type="entry name" value="PGM_PMM_IV"/>
    <property type="match status" value="1"/>
</dbReference>
<evidence type="ECO:0000313" key="12">
    <source>
        <dbReference type="EMBL" id="SPD72617.1"/>
    </source>
</evidence>
<evidence type="ECO:0000259" key="8">
    <source>
        <dbReference type="Pfam" id="PF00408"/>
    </source>
</evidence>
<reference evidence="12" key="1">
    <citation type="submission" date="2018-01" db="EMBL/GenBank/DDBJ databases">
        <authorList>
            <person name="Regsiter A."/>
            <person name="William W."/>
        </authorList>
    </citation>
    <scope>NUCLEOTIDE SEQUENCE</scope>
    <source>
        <strain evidence="12">TRIP AH-1</strain>
    </source>
</reference>
<dbReference type="Gene3D" id="3.30.310.50">
    <property type="entry name" value="Alpha-D-phosphohexomutase, C-terminal domain"/>
    <property type="match status" value="1"/>
</dbReference>
<evidence type="ECO:0000259" key="10">
    <source>
        <dbReference type="Pfam" id="PF02879"/>
    </source>
</evidence>
<evidence type="ECO:0000256" key="7">
    <source>
        <dbReference type="RuleBase" id="RU004326"/>
    </source>
</evidence>
<proteinExistence type="inferred from homology"/>
<dbReference type="Pfam" id="PF02878">
    <property type="entry name" value="PGM_PMM_I"/>
    <property type="match status" value="1"/>
</dbReference>
<dbReference type="InterPro" id="IPR005844">
    <property type="entry name" value="A-D-PHexomutase_a/b/a-I"/>
</dbReference>
<gene>
    <name evidence="12" type="primary">pgm</name>
    <name evidence="12" type="ORF">PITCH_A1430001</name>
</gene>
<evidence type="ECO:0000256" key="1">
    <source>
        <dbReference type="ARBA" id="ARBA00001946"/>
    </source>
</evidence>
<dbReference type="InterPro" id="IPR016066">
    <property type="entry name" value="A-D-PHexomutase_CS"/>
</dbReference>
<protein>
    <submittedName>
        <fullName evidence="12">Phosphoglucomutase</fullName>
        <ecNumber evidence="12">5.4.2.2</ecNumber>
    </submittedName>
</protein>
<feature type="domain" description="Alpha-D-phosphohexomutase alpha/beta/alpha" evidence="9">
    <location>
        <begin position="36"/>
        <end position="174"/>
    </location>
</feature>
<dbReference type="Pfam" id="PF02880">
    <property type="entry name" value="PGM_PMM_III"/>
    <property type="match status" value="1"/>
</dbReference>
<keyword evidence="4 7" id="KW-0479">Metal-binding</keyword>
<evidence type="ECO:0000256" key="3">
    <source>
        <dbReference type="ARBA" id="ARBA00022553"/>
    </source>
</evidence>
<keyword evidence="5 7" id="KW-0460">Magnesium</keyword>
<dbReference type="GO" id="GO:0006166">
    <property type="term" value="P:purine ribonucleoside salvage"/>
    <property type="evidence" value="ECO:0007669"/>
    <property type="project" value="TreeGrafter"/>
</dbReference>
<dbReference type="EMBL" id="OJIN01000050">
    <property type="protein sequence ID" value="SPD72617.1"/>
    <property type="molecule type" value="Genomic_DNA"/>
</dbReference>
<sequence>MEYHKLAGKPAPRSMLENIPRLVSSYYTLEPEGGVSFGTSGHRGCSLKGTFNEMHIAATAQAICDYRKGQGINGPLYLGFDTHALSEPAVMTSLEVFAANGVQVVIHAGDEYTPTPVISFLILEHNRGKTSGFADGVVVTPSHNPPQDGGFKYNPPKGGPADVDITAWVENRANLLMKSPGADIKRIPYKKARNSATVQQQDFIVPFVDSLSQIIDMDLISKEGIKIGADPMGGSGVHFWAPIAEKYRLDMEIVNSEVDHTFGFMTVDSDGQIRMDCSSPHAMAKLISMADKFDIAWGNDPDFDRHGIVCPSGLMNPNHYLSVAIWYLLQNRPMWTRDLKVGKTLVSSSMIDKVVAGLNRELYEVPVGFKWFVEGLINGKVAFGGEESAGASFLRKDGSVWTTDKDGFCMALLAAEILAKTGKTPDAIYKNILGRDYGEPYYKRVDGPITEEQKERLKKLTPDSIKAPTLAGLPISAIMTTAPGNNAGIGGVKVVMEDGSWFAIRPSGTEPKMKFYIESFGGEERWQHIHDEALPLIFG</sequence>
<comment type="cofactor">
    <cofactor evidence="1">
        <name>Mg(2+)</name>
        <dbReference type="ChEBI" id="CHEBI:18420"/>
    </cofactor>
</comment>
<dbReference type="Gene3D" id="3.40.120.10">
    <property type="entry name" value="Alpha-D-Glucose-1,6-Bisphosphate, subunit A, domain 3"/>
    <property type="match status" value="3"/>
</dbReference>
<evidence type="ECO:0000256" key="2">
    <source>
        <dbReference type="ARBA" id="ARBA00010231"/>
    </source>
</evidence>
<accession>A0A445MT12</accession>
<feature type="domain" description="Alpha-D-phosphohexomutase C-terminal" evidence="8">
    <location>
        <begin position="488"/>
        <end position="532"/>
    </location>
</feature>
<dbReference type="InterPro" id="IPR005846">
    <property type="entry name" value="A-D-PHexomutase_a/b/a-III"/>
</dbReference>
<evidence type="ECO:0000256" key="4">
    <source>
        <dbReference type="ARBA" id="ARBA00022723"/>
    </source>
</evidence>
<dbReference type="InterPro" id="IPR005845">
    <property type="entry name" value="A-D-PHexomutase_a/b/a-II"/>
</dbReference>
<organism evidence="12">
    <name type="scientific">uncultured Desulfobacterium sp</name>
    <dbReference type="NCBI Taxonomy" id="201089"/>
    <lineage>
        <taxon>Bacteria</taxon>
        <taxon>Pseudomonadati</taxon>
        <taxon>Thermodesulfobacteriota</taxon>
        <taxon>Desulfobacteria</taxon>
        <taxon>Desulfobacterales</taxon>
        <taxon>Desulfobacteriaceae</taxon>
        <taxon>Desulfobacterium</taxon>
        <taxon>environmental samples</taxon>
    </lineage>
</organism>
<comment type="similarity">
    <text evidence="2 7">Belongs to the phosphohexose mutase family.</text>
</comment>
<dbReference type="NCBIfam" id="TIGR01132">
    <property type="entry name" value="pgm"/>
    <property type="match status" value="1"/>
</dbReference>
<evidence type="ECO:0000259" key="11">
    <source>
        <dbReference type="Pfam" id="PF02880"/>
    </source>
</evidence>
<name>A0A445MT12_9BACT</name>
<dbReference type="PANTHER" id="PTHR45745:SF1">
    <property type="entry name" value="PHOSPHOGLUCOMUTASE 2B-RELATED"/>
    <property type="match status" value="1"/>
</dbReference>
<feature type="domain" description="Alpha-D-phosphohexomutase alpha/beta/alpha" evidence="11">
    <location>
        <begin position="316"/>
        <end position="432"/>
    </location>
</feature>
<keyword evidence="6 12" id="KW-0413">Isomerase</keyword>
<dbReference type="InterPro" id="IPR036900">
    <property type="entry name" value="A-D-PHexomutase_C_sf"/>
</dbReference>
<dbReference type="GO" id="GO:0000287">
    <property type="term" value="F:magnesium ion binding"/>
    <property type="evidence" value="ECO:0007669"/>
    <property type="project" value="InterPro"/>
</dbReference>
<dbReference type="AlphaFoldDB" id="A0A445MT12"/>
<dbReference type="SUPFAM" id="SSF53738">
    <property type="entry name" value="Phosphoglucomutase, first 3 domains"/>
    <property type="match status" value="3"/>
</dbReference>
<dbReference type="EC" id="5.4.2.2" evidence="12"/>
<dbReference type="GO" id="GO:0005975">
    <property type="term" value="P:carbohydrate metabolic process"/>
    <property type="evidence" value="ECO:0007669"/>
    <property type="project" value="InterPro"/>
</dbReference>
<evidence type="ECO:0000259" key="9">
    <source>
        <dbReference type="Pfam" id="PF02878"/>
    </source>
</evidence>
<dbReference type="GO" id="GO:0008973">
    <property type="term" value="F:phosphopentomutase activity"/>
    <property type="evidence" value="ECO:0007669"/>
    <property type="project" value="TreeGrafter"/>
</dbReference>
<feature type="domain" description="Alpha-D-phosphohexomutase alpha/beta/alpha" evidence="10">
    <location>
        <begin position="206"/>
        <end position="313"/>
    </location>
</feature>